<keyword evidence="8" id="KW-0902">Two-component regulatory system</keyword>
<dbReference type="Pfam" id="PF07730">
    <property type="entry name" value="HisKA_3"/>
    <property type="match status" value="1"/>
</dbReference>
<evidence type="ECO:0000313" key="13">
    <source>
        <dbReference type="Proteomes" id="UP001589607"/>
    </source>
</evidence>
<accession>A0ABV5GPA0</accession>
<feature type="transmembrane region" description="Helical" evidence="10">
    <location>
        <begin position="368"/>
        <end position="387"/>
    </location>
</feature>
<evidence type="ECO:0000259" key="11">
    <source>
        <dbReference type="PROSITE" id="PS50109"/>
    </source>
</evidence>
<gene>
    <name evidence="12" type="ORF">ACFFVF_11855</name>
</gene>
<keyword evidence="13" id="KW-1185">Reference proteome</keyword>
<protein>
    <recommendedName>
        <fullName evidence="2">histidine kinase</fullName>
        <ecNumber evidence="2">2.7.13.3</ecNumber>
    </recommendedName>
</protein>
<keyword evidence="10" id="KW-0472">Membrane</keyword>
<dbReference type="Gene3D" id="1.20.5.1930">
    <property type="match status" value="1"/>
</dbReference>
<reference evidence="12 13" key="1">
    <citation type="submission" date="2024-09" db="EMBL/GenBank/DDBJ databases">
        <authorList>
            <person name="Sun Q."/>
            <person name="Mori K."/>
        </authorList>
    </citation>
    <scope>NUCLEOTIDE SEQUENCE [LARGE SCALE GENOMIC DNA]</scope>
    <source>
        <strain evidence="12 13">CECT 7955</strain>
    </source>
</reference>
<evidence type="ECO:0000256" key="4">
    <source>
        <dbReference type="ARBA" id="ARBA00022679"/>
    </source>
</evidence>
<keyword evidence="5" id="KW-0547">Nucleotide-binding</keyword>
<evidence type="ECO:0000256" key="9">
    <source>
        <dbReference type="PROSITE-ProRule" id="PRU00339"/>
    </source>
</evidence>
<dbReference type="Pfam" id="PF00515">
    <property type="entry name" value="TPR_1"/>
    <property type="match status" value="1"/>
</dbReference>
<name>A0ABV5GPA0_9FLAO</name>
<evidence type="ECO:0000256" key="1">
    <source>
        <dbReference type="ARBA" id="ARBA00000085"/>
    </source>
</evidence>
<keyword evidence="10" id="KW-0812">Transmembrane</keyword>
<dbReference type="GO" id="GO:0005524">
    <property type="term" value="F:ATP binding"/>
    <property type="evidence" value="ECO:0007669"/>
    <property type="project" value="UniProtKB-KW"/>
</dbReference>
<dbReference type="InterPro" id="IPR050482">
    <property type="entry name" value="Sensor_HK_TwoCompSys"/>
</dbReference>
<dbReference type="InterPro" id="IPR003594">
    <property type="entry name" value="HATPase_dom"/>
</dbReference>
<dbReference type="PROSITE" id="PS50005">
    <property type="entry name" value="TPR"/>
    <property type="match status" value="1"/>
</dbReference>
<evidence type="ECO:0000256" key="5">
    <source>
        <dbReference type="ARBA" id="ARBA00022741"/>
    </source>
</evidence>
<dbReference type="InterPro" id="IPR019734">
    <property type="entry name" value="TPR_rpt"/>
</dbReference>
<evidence type="ECO:0000256" key="3">
    <source>
        <dbReference type="ARBA" id="ARBA00022553"/>
    </source>
</evidence>
<dbReference type="Proteomes" id="UP001589607">
    <property type="component" value="Unassembled WGS sequence"/>
</dbReference>
<keyword evidence="9" id="KW-0802">TPR repeat</keyword>
<sequence length="622" mass="72123">MKFSDSAYAELQQKSNDSTLRRNHFKVANRYFSLYELEKYKTVTQEALELGKSSKDSSTIAKALYYLGDYHFEKARNDSAYWYYNKAEKIYLKIDDKVNLINTILYKAYILLYEKDFMGSETATIKALDLSNEINDDVLIYECYVNLGSCLLGLDNYDRALYYHSKALIQIDKLKKNPFYDIFKAQTFNNLGLVYLKNKQYEKAIENFSKGLAVKNLIRLHPTVYSALMDNLGYSKFKLERIDAYEDFNKSLLIRDSIGNIAGIIRSKIHLSEYYLTKGNIAKALELNDEANALALKSSYNQDLLKTLDLYTKIIPKKGLYYAKKYIKLSDSLYDLERATRNKLARIEFETDEIIHENEVISSENKRIITIAVLVVLFVALLYIILFQRSRQKELILIQDQQKTNEEIYQLMLDQQVKLDEVKHVEKNRIARELHDGVMNKLASTRLNLYILTRRTDEETIQKCIGHVNEIQNIEKEVRAIAHELSNDVFSEKSNFKSILTELLIDQQNLYSPDCTYSIDKEVQWDTFDVEIKMHIYRILQEALNNCNKYANAKTINVSIVKQEKIVTLQIRDDGDGFNVSKAKKGIGIKNMLQRSTAVNGELNIESEIGKGTTLFLKIPIK</sequence>
<organism evidence="12 13">
    <name type="scientific">Flavobacterium jumunjinense</name>
    <dbReference type="NCBI Taxonomy" id="998845"/>
    <lineage>
        <taxon>Bacteria</taxon>
        <taxon>Pseudomonadati</taxon>
        <taxon>Bacteroidota</taxon>
        <taxon>Flavobacteriia</taxon>
        <taxon>Flavobacteriales</taxon>
        <taxon>Flavobacteriaceae</taxon>
        <taxon>Flavobacterium</taxon>
    </lineage>
</organism>
<dbReference type="RefSeq" id="WP_236457868.1">
    <property type="nucleotide sequence ID" value="NZ_CBCSGE010000005.1"/>
</dbReference>
<dbReference type="PROSITE" id="PS50293">
    <property type="entry name" value="TPR_REGION"/>
    <property type="match status" value="1"/>
</dbReference>
<dbReference type="EC" id="2.7.13.3" evidence="2"/>
<dbReference type="Gene3D" id="3.30.565.10">
    <property type="entry name" value="Histidine kinase-like ATPase, C-terminal domain"/>
    <property type="match status" value="1"/>
</dbReference>
<dbReference type="SMART" id="SM00028">
    <property type="entry name" value="TPR"/>
    <property type="match status" value="3"/>
</dbReference>
<dbReference type="PANTHER" id="PTHR24421">
    <property type="entry name" value="NITRATE/NITRITE SENSOR PROTEIN NARX-RELATED"/>
    <property type="match status" value="1"/>
</dbReference>
<dbReference type="InterPro" id="IPR005467">
    <property type="entry name" value="His_kinase_dom"/>
</dbReference>
<dbReference type="PROSITE" id="PS50109">
    <property type="entry name" value="HIS_KIN"/>
    <property type="match status" value="1"/>
</dbReference>
<keyword evidence="3" id="KW-0597">Phosphoprotein</keyword>
<dbReference type="PANTHER" id="PTHR24421:SF10">
    <property type="entry name" value="NITRATE_NITRITE SENSOR PROTEIN NARQ"/>
    <property type="match status" value="1"/>
</dbReference>
<keyword evidence="7 12" id="KW-0067">ATP-binding</keyword>
<evidence type="ECO:0000256" key="10">
    <source>
        <dbReference type="SAM" id="Phobius"/>
    </source>
</evidence>
<keyword evidence="10" id="KW-1133">Transmembrane helix</keyword>
<dbReference type="Pfam" id="PF02518">
    <property type="entry name" value="HATPase_c"/>
    <property type="match status" value="1"/>
</dbReference>
<dbReference type="Gene3D" id="1.25.40.10">
    <property type="entry name" value="Tetratricopeptide repeat domain"/>
    <property type="match status" value="3"/>
</dbReference>
<evidence type="ECO:0000256" key="2">
    <source>
        <dbReference type="ARBA" id="ARBA00012438"/>
    </source>
</evidence>
<dbReference type="EMBL" id="JBHMEY010000042">
    <property type="protein sequence ID" value="MFB9097213.1"/>
    <property type="molecule type" value="Genomic_DNA"/>
</dbReference>
<keyword evidence="6" id="KW-0418">Kinase</keyword>
<comment type="caution">
    <text evidence="12">The sequence shown here is derived from an EMBL/GenBank/DDBJ whole genome shotgun (WGS) entry which is preliminary data.</text>
</comment>
<dbReference type="InterPro" id="IPR036890">
    <property type="entry name" value="HATPase_C_sf"/>
</dbReference>
<feature type="repeat" description="TPR" evidence="9">
    <location>
        <begin position="185"/>
        <end position="218"/>
    </location>
</feature>
<comment type="catalytic activity">
    <reaction evidence="1">
        <text>ATP + protein L-histidine = ADP + protein N-phospho-L-histidine.</text>
        <dbReference type="EC" id="2.7.13.3"/>
    </reaction>
</comment>
<evidence type="ECO:0000256" key="6">
    <source>
        <dbReference type="ARBA" id="ARBA00022777"/>
    </source>
</evidence>
<keyword evidence="4" id="KW-0808">Transferase</keyword>
<evidence type="ECO:0000313" key="12">
    <source>
        <dbReference type="EMBL" id="MFB9097213.1"/>
    </source>
</evidence>
<evidence type="ECO:0000256" key="7">
    <source>
        <dbReference type="ARBA" id="ARBA00022840"/>
    </source>
</evidence>
<evidence type="ECO:0000256" key="8">
    <source>
        <dbReference type="ARBA" id="ARBA00023012"/>
    </source>
</evidence>
<dbReference type="CDD" id="cd16917">
    <property type="entry name" value="HATPase_UhpB-NarQ-NarX-like"/>
    <property type="match status" value="1"/>
</dbReference>
<feature type="domain" description="Histidine kinase" evidence="11">
    <location>
        <begin position="536"/>
        <end position="622"/>
    </location>
</feature>
<dbReference type="InterPro" id="IPR011990">
    <property type="entry name" value="TPR-like_helical_dom_sf"/>
</dbReference>
<proteinExistence type="predicted"/>
<dbReference type="SUPFAM" id="SSF55874">
    <property type="entry name" value="ATPase domain of HSP90 chaperone/DNA topoisomerase II/histidine kinase"/>
    <property type="match status" value="1"/>
</dbReference>
<dbReference type="InterPro" id="IPR011712">
    <property type="entry name" value="Sig_transdc_His_kin_sub3_dim/P"/>
</dbReference>
<dbReference type="SUPFAM" id="SSF48452">
    <property type="entry name" value="TPR-like"/>
    <property type="match status" value="2"/>
</dbReference>